<organism evidence="2 3">
    <name type="scientific">Monosporascus ibericus</name>
    <dbReference type="NCBI Taxonomy" id="155417"/>
    <lineage>
        <taxon>Eukaryota</taxon>
        <taxon>Fungi</taxon>
        <taxon>Dikarya</taxon>
        <taxon>Ascomycota</taxon>
        <taxon>Pezizomycotina</taxon>
        <taxon>Sordariomycetes</taxon>
        <taxon>Xylariomycetidae</taxon>
        <taxon>Xylariales</taxon>
        <taxon>Xylariales incertae sedis</taxon>
        <taxon>Monosporascus</taxon>
    </lineage>
</organism>
<dbReference type="OrthoDB" id="4768457at2759"/>
<comment type="caution">
    <text evidence="2">The sequence shown here is derived from an EMBL/GenBank/DDBJ whole genome shotgun (WGS) entry which is preliminary data.</text>
</comment>
<proteinExistence type="predicted"/>
<gene>
    <name evidence="2" type="ORF">DL764_003437</name>
</gene>
<keyword evidence="3" id="KW-1185">Reference proteome</keyword>
<sequence>MNTPASAATTLAGDTALFASVASSAVPSIKGGIHSYGRPDPEWLAGITTDLDGKDTFQYEILLRRGHIVGDSGGLIRMRRRARHVTPAQFNVSPIVMQLSVILWILAAHPTRQQRPTILVGRFFSGAFGSGSFAAASGMRNPSGMDFRSIAKRGGERLAQPSPKRQKRSAPNQSPQDDEPQGQPVRIIAKRAGEDSEHLLPSHTKYTTAQKRLEEMTNSKDNLKTNSFQDVAE</sequence>
<feature type="compositionally biased region" description="Basic and acidic residues" evidence="1">
    <location>
        <begin position="211"/>
        <end position="223"/>
    </location>
</feature>
<evidence type="ECO:0000313" key="3">
    <source>
        <dbReference type="Proteomes" id="UP000293360"/>
    </source>
</evidence>
<feature type="region of interest" description="Disordered" evidence="1">
    <location>
        <begin position="155"/>
        <end position="233"/>
    </location>
</feature>
<dbReference type="AlphaFoldDB" id="A0A4Q4TKB4"/>
<feature type="compositionally biased region" description="Polar residues" evidence="1">
    <location>
        <begin position="224"/>
        <end position="233"/>
    </location>
</feature>
<dbReference type="EMBL" id="QJNU01000145">
    <property type="protein sequence ID" value="RYP06020.1"/>
    <property type="molecule type" value="Genomic_DNA"/>
</dbReference>
<accession>A0A4Q4TKB4</accession>
<protein>
    <submittedName>
        <fullName evidence="2">Uncharacterized protein</fullName>
    </submittedName>
</protein>
<reference evidence="2 3" key="1">
    <citation type="submission" date="2018-06" db="EMBL/GenBank/DDBJ databases">
        <title>Complete Genomes of Monosporascus.</title>
        <authorList>
            <person name="Robinson A.J."/>
            <person name="Natvig D.O."/>
        </authorList>
    </citation>
    <scope>NUCLEOTIDE SEQUENCE [LARGE SCALE GENOMIC DNA]</scope>
    <source>
        <strain evidence="2 3">CBS 110550</strain>
    </source>
</reference>
<feature type="compositionally biased region" description="Basic and acidic residues" evidence="1">
    <location>
        <begin position="191"/>
        <end position="200"/>
    </location>
</feature>
<name>A0A4Q4TKB4_9PEZI</name>
<evidence type="ECO:0000256" key="1">
    <source>
        <dbReference type="SAM" id="MobiDB-lite"/>
    </source>
</evidence>
<evidence type="ECO:0000313" key="2">
    <source>
        <dbReference type="EMBL" id="RYP06020.1"/>
    </source>
</evidence>
<dbReference type="Proteomes" id="UP000293360">
    <property type="component" value="Unassembled WGS sequence"/>
</dbReference>